<dbReference type="Gene3D" id="1.20.90.10">
    <property type="entry name" value="Phospholipase A2 domain"/>
    <property type="match status" value="1"/>
</dbReference>
<organism evidence="2 3">
    <name type="scientific">Microbulbifer donghaiensis</name>
    <dbReference type="NCBI Taxonomy" id="494016"/>
    <lineage>
        <taxon>Bacteria</taxon>
        <taxon>Pseudomonadati</taxon>
        <taxon>Pseudomonadota</taxon>
        <taxon>Gammaproteobacteria</taxon>
        <taxon>Cellvibrionales</taxon>
        <taxon>Microbulbiferaceae</taxon>
        <taxon>Microbulbifer</taxon>
    </lineage>
</organism>
<name>A0A1M5HCY5_9GAMM</name>
<dbReference type="AlphaFoldDB" id="A0A1M5HCY5"/>
<reference evidence="3" key="1">
    <citation type="submission" date="2016-11" db="EMBL/GenBank/DDBJ databases">
        <authorList>
            <person name="Varghese N."/>
            <person name="Submissions S."/>
        </authorList>
    </citation>
    <scope>NUCLEOTIDE SEQUENCE [LARGE SCALE GENOMIC DNA]</scope>
    <source>
        <strain evidence="3">CGMCC 1.7063</strain>
    </source>
</reference>
<dbReference type="SUPFAM" id="SSF50494">
    <property type="entry name" value="Trypsin-like serine proteases"/>
    <property type="match status" value="1"/>
</dbReference>
<dbReference type="RefSeq" id="WP_200797309.1">
    <property type="nucleotide sequence ID" value="NZ_FQVA01000007.1"/>
</dbReference>
<evidence type="ECO:0000313" key="2">
    <source>
        <dbReference type="EMBL" id="SHG13825.1"/>
    </source>
</evidence>
<dbReference type="EMBL" id="FQVA01000007">
    <property type="protein sequence ID" value="SHG13825.1"/>
    <property type="molecule type" value="Genomic_DNA"/>
</dbReference>
<dbReference type="GO" id="GO:0050482">
    <property type="term" value="P:arachidonate secretion"/>
    <property type="evidence" value="ECO:0007669"/>
    <property type="project" value="InterPro"/>
</dbReference>
<protein>
    <submittedName>
        <fullName evidence="2">Phospholipase A2</fullName>
    </submittedName>
</protein>
<dbReference type="GO" id="GO:0004623">
    <property type="term" value="F:phospholipase A2 activity"/>
    <property type="evidence" value="ECO:0007669"/>
    <property type="project" value="InterPro"/>
</dbReference>
<proteinExistence type="predicted"/>
<dbReference type="Pfam" id="PF00068">
    <property type="entry name" value="Phospholip_A2_1"/>
    <property type="match status" value="1"/>
</dbReference>
<dbReference type="InterPro" id="IPR016090">
    <property type="entry name" value="PLA2-like_dom"/>
</dbReference>
<dbReference type="Proteomes" id="UP000184170">
    <property type="component" value="Unassembled WGS sequence"/>
</dbReference>
<dbReference type="Gene3D" id="2.40.10.10">
    <property type="entry name" value="Trypsin-like serine proteases"/>
    <property type="match status" value="1"/>
</dbReference>
<dbReference type="STRING" id="494016.SAMN04487965_3387"/>
<accession>A0A1M5HCY5</accession>
<feature type="domain" description="Phospholipase A2-like central" evidence="1">
    <location>
        <begin position="422"/>
        <end position="461"/>
    </location>
</feature>
<gene>
    <name evidence="2" type="ORF">SAMN04487965_3387</name>
</gene>
<dbReference type="SUPFAM" id="SSF48619">
    <property type="entry name" value="Phospholipase A2, PLA2"/>
    <property type="match status" value="1"/>
</dbReference>
<evidence type="ECO:0000313" key="3">
    <source>
        <dbReference type="Proteomes" id="UP000184170"/>
    </source>
</evidence>
<keyword evidence="3" id="KW-1185">Reference proteome</keyword>
<evidence type="ECO:0000259" key="1">
    <source>
        <dbReference type="Pfam" id="PF00068"/>
    </source>
</evidence>
<dbReference type="InterPro" id="IPR043504">
    <property type="entry name" value="Peptidase_S1_PA_chymotrypsin"/>
</dbReference>
<dbReference type="InterPro" id="IPR036444">
    <property type="entry name" value="PLipase_A2_dom_sf"/>
</dbReference>
<sequence>MAKVKKKSAPSIEMVRRYLDAHRDRWLQDPNITSIGIGYKKYGETNEPSNDLCIQFTVKKKGDPGLLQAEGIATHPITPECTLEDGSAVPTDILEREYKPSWQIIERFDRAFVPEDVPDYLIRRKRNDVLSPGISVSNYRESAGTLGTVVYDNDTGDPMILSNWHVLQGDDGEIGDAILQPGPYDGGRMAQDQVGSLVRSHVGRDGDCAVCTIEDREYDETILGMDLHAEQVADPELGDKVWKSGRTTGVTHGIISRVDVVTKLYYGINTGIREIYSFEVEPDPDYPADRGEISMGGDSGSLWMAKTEDEERGIAIGLHFAGETNPSPAAEHAVACYIRKVLDKLNVSLIDPLEETFTEEELILSLATEVDKLRDDVMALEEYAFENMKQGIQTPAVGKGECSCGSFPNAVAGEAIVEPEGVKVYGNWCGPGHSGGTPVDAVDRVCMKHDRCYSKKGYLNCDCDRELVRGMAKAVLSRGVSAAGRIAGTAAATYFSAAPCVSYTRIAGKYIPVGGGTSRVHVGDIVNGGRSAYRFVKRKGRKLVKKIRNLF</sequence>
<dbReference type="GO" id="GO:0006644">
    <property type="term" value="P:phospholipid metabolic process"/>
    <property type="evidence" value="ECO:0007669"/>
    <property type="project" value="InterPro"/>
</dbReference>
<dbReference type="InterPro" id="IPR009003">
    <property type="entry name" value="Peptidase_S1_PA"/>
</dbReference>